<dbReference type="EMBL" id="SEWF01000006">
    <property type="protein sequence ID" value="RYU96610.1"/>
    <property type="molecule type" value="Genomic_DNA"/>
</dbReference>
<proteinExistence type="predicted"/>
<evidence type="ECO:0000313" key="2">
    <source>
        <dbReference type="Proteomes" id="UP000293162"/>
    </source>
</evidence>
<name>A0A4V1ZDL8_9BACT</name>
<accession>A0A4V1ZDL8</accession>
<gene>
    <name evidence="1" type="ORF">EWM59_05520</name>
</gene>
<dbReference type="Proteomes" id="UP000293162">
    <property type="component" value="Unassembled WGS sequence"/>
</dbReference>
<evidence type="ECO:0000313" key="1">
    <source>
        <dbReference type="EMBL" id="RYU96610.1"/>
    </source>
</evidence>
<protein>
    <submittedName>
        <fullName evidence="1">Uncharacterized protein</fullName>
    </submittedName>
</protein>
<keyword evidence="2" id="KW-1185">Reference proteome</keyword>
<reference evidence="1 2" key="1">
    <citation type="submission" date="2019-02" db="EMBL/GenBank/DDBJ databases">
        <title>Bacterial novel species Emticicia sp. 17J42-9 isolated from soil.</title>
        <authorList>
            <person name="Jung H.-Y."/>
        </authorList>
    </citation>
    <scope>NUCLEOTIDE SEQUENCE [LARGE SCALE GENOMIC DNA]</scope>
    <source>
        <strain evidence="1 2">17J42-9</strain>
    </source>
</reference>
<comment type="caution">
    <text evidence="1">The sequence shown here is derived from an EMBL/GenBank/DDBJ whole genome shotgun (WGS) entry which is preliminary data.</text>
</comment>
<sequence>MKLLPFETIILETKLNEEEIINRLTDFIESEKIFRLRTLLSKEPELPYEGKIEEQKFKIQRITGDRLHIFPVITGNLENVSENTLVKLRIRLSILT</sequence>
<dbReference type="AlphaFoldDB" id="A0A4V1ZDL8"/>
<dbReference type="OrthoDB" id="6400838at2"/>
<organism evidence="1 2">
    <name type="scientific">Emticicia agri</name>
    <dbReference type="NCBI Taxonomy" id="2492393"/>
    <lineage>
        <taxon>Bacteria</taxon>
        <taxon>Pseudomonadati</taxon>
        <taxon>Bacteroidota</taxon>
        <taxon>Cytophagia</taxon>
        <taxon>Cytophagales</taxon>
        <taxon>Leadbetterellaceae</taxon>
        <taxon>Emticicia</taxon>
    </lineage>
</organism>
<dbReference type="RefSeq" id="WP_130019945.1">
    <property type="nucleotide sequence ID" value="NZ_SEWF01000006.1"/>
</dbReference>